<dbReference type="PRINTS" id="PR00120">
    <property type="entry name" value="HATPASE"/>
</dbReference>
<dbReference type="GO" id="GO:0015662">
    <property type="term" value="F:P-type ion transporter activity"/>
    <property type="evidence" value="ECO:0007669"/>
    <property type="project" value="UniProtKB-ARBA"/>
</dbReference>
<gene>
    <name evidence="10" type="ORF">SAMN04515673_105236</name>
</gene>
<dbReference type="SFLD" id="SFLDF00027">
    <property type="entry name" value="p-type_atpase"/>
    <property type="match status" value="1"/>
</dbReference>
<keyword evidence="3" id="KW-0547">Nucleotide-binding</keyword>
<dbReference type="InterPro" id="IPR004014">
    <property type="entry name" value="ATPase_P-typ_cation-transptr_N"/>
</dbReference>
<sequence length="855" mass="89312">MTEHFHPGLSPEEVTAARAAHGDNALPKLPPQPWWRALLRQFESPLIVILGLAALAAGMLGEMVDAVVIGAVIVLNAVLGFAQEWRAERALAALTAMLVPTATVRRAGLARAVPATEIVPGDILLLAAGDRIAADGALVSAADCEVDESILTGESLPVRKLLGAEISAGTSVVSGRAEARVTATGPRTAFAEIARLTGGVDRRPTQLQIALGALARWLGLAAIAVGGGVALLGIMVGKDVFTMVLTAISLAVAMVPEGLPAVVTITLALGARAMVRKQALVRRMQAIETLGAASVICTDKTGTLTENKMTATRLWAAGLEAEVTDPEARAGLAPVLPRMAEVCRSCTHASRHRGLDGALIENGSPTELALLALAEGLDDAPRSGMLSERPFTSDRKRMSCLIETGAGPRLLTKGAPDVLLGLVSHIATAGGDVPLDAGWAAAAQAAHEQLAAGGMRVIALADRAAVDAADTAEERLTLLGFVGLIDPPRAEVAGAVARAGAAGIRVIMITGDGAITARAIAGALDIPADHVLTGAQLAEMPDDALAEALDRPVLFARTRPADKLRIVQALQARGAVVAMTGDGVNDAPALKRADIGVAMGQRGTDVAQEAADVILLDDNFTTIVNAIDEGRRQFANIQKFVRYLLSSNAGEVLALVANLIIGGPLIFLATQILWMNLVTDGVTAVALGLEKAEPGQMRAPPRQPRAPILGLSGFAMILAFGLYTGGASLFLFYSVLPVDPALANTLAFTAMVVFEKMSVFAFRSLRTPVTRIGWASNRLLIGALVITLGLQVSVVYIPVMQQILHTVPLGLIHWLWIAGLSLPLVALPELAKVVTFARQQRRDLRFQPDARIHGE</sequence>
<dbReference type="SUPFAM" id="SSF81665">
    <property type="entry name" value="Calcium ATPase, transmembrane domain M"/>
    <property type="match status" value="1"/>
</dbReference>
<dbReference type="Gene3D" id="2.70.150.10">
    <property type="entry name" value="Calcium-transporting ATPase, cytoplasmic transduction domain A"/>
    <property type="match status" value="1"/>
</dbReference>
<feature type="transmembrane region" description="Helical" evidence="8">
    <location>
        <begin position="66"/>
        <end position="82"/>
    </location>
</feature>
<dbReference type="Pfam" id="PF08282">
    <property type="entry name" value="Hydrolase_3"/>
    <property type="match status" value="1"/>
</dbReference>
<dbReference type="Proteomes" id="UP000199302">
    <property type="component" value="Unassembled WGS sequence"/>
</dbReference>
<dbReference type="InterPro" id="IPR036412">
    <property type="entry name" value="HAD-like_sf"/>
</dbReference>
<feature type="transmembrane region" description="Helical" evidence="8">
    <location>
        <begin position="217"/>
        <end position="236"/>
    </location>
</feature>
<keyword evidence="11" id="KW-1185">Reference proteome</keyword>
<dbReference type="SUPFAM" id="SSF56784">
    <property type="entry name" value="HAD-like"/>
    <property type="match status" value="1"/>
</dbReference>
<evidence type="ECO:0000256" key="4">
    <source>
        <dbReference type="ARBA" id="ARBA00022840"/>
    </source>
</evidence>
<dbReference type="RefSeq" id="WP_092079861.1">
    <property type="nucleotide sequence ID" value="NZ_FOYI01000005.1"/>
</dbReference>
<dbReference type="SUPFAM" id="SSF81653">
    <property type="entry name" value="Calcium ATPase, transduction domain A"/>
    <property type="match status" value="1"/>
</dbReference>
<proteinExistence type="predicted"/>
<dbReference type="Pfam" id="PF00122">
    <property type="entry name" value="E1-E2_ATPase"/>
    <property type="match status" value="1"/>
</dbReference>
<dbReference type="InterPro" id="IPR018303">
    <property type="entry name" value="ATPase_P-typ_P_site"/>
</dbReference>
<feature type="transmembrane region" description="Helical" evidence="8">
    <location>
        <begin position="741"/>
        <end position="759"/>
    </location>
</feature>
<evidence type="ECO:0000313" key="11">
    <source>
        <dbReference type="Proteomes" id="UP000199302"/>
    </source>
</evidence>
<dbReference type="SMART" id="SM00831">
    <property type="entry name" value="Cation_ATPase_N"/>
    <property type="match status" value="1"/>
</dbReference>
<feature type="transmembrane region" description="Helical" evidence="8">
    <location>
        <begin position="640"/>
        <end position="660"/>
    </location>
</feature>
<dbReference type="NCBIfam" id="TIGR01494">
    <property type="entry name" value="ATPase_P-type"/>
    <property type="match status" value="2"/>
</dbReference>
<dbReference type="InterPro" id="IPR001757">
    <property type="entry name" value="P_typ_ATPase"/>
</dbReference>
<evidence type="ECO:0000259" key="9">
    <source>
        <dbReference type="SMART" id="SM00831"/>
    </source>
</evidence>
<dbReference type="GO" id="GO:0016887">
    <property type="term" value="F:ATP hydrolysis activity"/>
    <property type="evidence" value="ECO:0007669"/>
    <property type="project" value="InterPro"/>
</dbReference>
<protein>
    <submittedName>
        <fullName evidence="10">Ca2+-transporting ATPase</fullName>
    </submittedName>
</protein>
<dbReference type="OrthoDB" id="9807843at2"/>
<dbReference type="Pfam" id="PF00690">
    <property type="entry name" value="Cation_ATPase_N"/>
    <property type="match status" value="1"/>
</dbReference>
<dbReference type="AlphaFoldDB" id="A0A1I6DVG7"/>
<dbReference type="InterPro" id="IPR044492">
    <property type="entry name" value="P_typ_ATPase_HD_dom"/>
</dbReference>
<name>A0A1I6DVG7_9RHOB</name>
<dbReference type="InterPro" id="IPR059000">
    <property type="entry name" value="ATPase_P-type_domA"/>
</dbReference>
<accession>A0A1I6DVG7</accession>
<evidence type="ECO:0000256" key="6">
    <source>
        <dbReference type="ARBA" id="ARBA00022989"/>
    </source>
</evidence>
<keyword evidence="4" id="KW-0067">ATP-binding</keyword>
<reference evidence="10 11" key="1">
    <citation type="submission" date="2016-10" db="EMBL/GenBank/DDBJ databases">
        <authorList>
            <person name="de Groot N.N."/>
        </authorList>
    </citation>
    <scope>NUCLEOTIDE SEQUENCE [LARGE SCALE GENOMIC DNA]</scope>
    <source>
        <strain evidence="11">KMM 9023,NRIC 0796,JCM 17311,KCTC 23692</strain>
    </source>
</reference>
<dbReference type="SFLD" id="SFLDG00002">
    <property type="entry name" value="C1.7:_P-type_atpase_like"/>
    <property type="match status" value="1"/>
</dbReference>
<dbReference type="Gene3D" id="3.40.50.1000">
    <property type="entry name" value="HAD superfamily/HAD-like"/>
    <property type="match status" value="1"/>
</dbReference>
<dbReference type="InterPro" id="IPR023299">
    <property type="entry name" value="ATPase_P-typ_cyto_dom_N"/>
</dbReference>
<dbReference type="Gene3D" id="3.40.1110.10">
    <property type="entry name" value="Calcium-transporting ATPase, cytoplasmic domain N"/>
    <property type="match status" value="1"/>
</dbReference>
<dbReference type="InterPro" id="IPR023298">
    <property type="entry name" value="ATPase_P-typ_TM_dom_sf"/>
</dbReference>
<dbReference type="EMBL" id="FOYI01000005">
    <property type="protein sequence ID" value="SFR09453.1"/>
    <property type="molecule type" value="Genomic_DNA"/>
</dbReference>
<organism evidence="10 11">
    <name type="scientific">Poseidonocella sedimentorum</name>
    <dbReference type="NCBI Taxonomy" id="871652"/>
    <lineage>
        <taxon>Bacteria</taxon>
        <taxon>Pseudomonadati</taxon>
        <taxon>Pseudomonadota</taxon>
        <taxon>Alphaproteobacteria</taxon>
        <taxon>Rhodobacterales</taxon>
        <taxon>Roseobacteraceae</taxon>
        <taxon>Poseidonocella</taxon>
    </lineage>
</organism>
<dbReference type="GO" id="GO:0016020">
    <property type="term" value="C:membrane"/>
    <property type="evidence" value="ECO:0007669"/>
    <property type="project" value="UniProtKB-SubCell"/>
</dbReference>
<dbReference type="Pfam" id="PF13246">
    <property type="entry name" value="Cation_ATPase"/>
    <property type="match status" value="1"/>
</dbReference>
<dbReference type="InterPro" id="IPR023214">
    <property type="entry name" value="HAD_sf"/>
</dbReference>
<dbReference type="Pfam" id="PF00689">
    <property type="entry name" value="Cation_ATPase_C"/>
    <property type="match status" value="1"/>
</dbReference>
<keyword evidence="7 8" id="KW-0472">Membrane</keyword>
<keyword evidence="6 8" id="KW-1133">Transmembrane helix</keyword>
<evidence type="ECO:0000256" key="7">
    <source>
        <dbReference type="ARBA" id="ARBA00023136"/>
    </source>
</evidence>
<evidence type="ECO:0000313" key="10">
    <source>
        <dbReference type="EMBL" id="SFR09453.1"/>
    </source>
</evidence>
<feature type="transmembrane region" description="Helical" evidence="8">
    <location>
        <begin position="708"/>
        <end position="735"/>
    </location>
</feature>
<keyword evidence="2 8" id="KW-0812">Transmembrane</keyword>
<feature type="transmembrane region" description="Helical" evidence="8">
    <location>
        <begin position="248"/>
        <end position="275"/>
    </location>
</feature>
<dbReference type="PROSITE" id="PS00154">
    <property type="entry name" value="ATPASE_E1_E2"/>
    <property type="match status" value="1"/>
</dbReference>
<feature type="transmembrane region" description="Helical" evidence="8">
    <location>
        <begin position="666"/>
        <end position="687"/>
    </location>
</feature>
<evidence type="ECO:0000256" key="3">
    <source>
        <dbReference type="ARBA" id="ARBA00022741"/>
    </source>
</evidence>
<evidence type="ECO:0000256" key="2">
    <source>
        <dbReference type="ARBA" id="ARBA00022692"/>
    </source>
</evidence>
<dbReference type="GO" id="GO:0005524">
    <property type="term" value="F:ATP binding"/>
    <property type="evidence" value="ECO:0007669"/>
    <property type="project" value="UniProtKB-KW"/>
</dbReference>
<dbReference type="PRINTS" id="PR00119">
    <property type="entry name" value="CATATPASE"/>
</dbReference>
<dbReference type="InterPro" id="IPR006068">
    <property type="entry name" value="ATPase_P-typ_cation-transptr_C"/>
</dbReference>
<keyword evidence="5" id="KW-1278">Translocase</keyword>
<dbReference type="PANTHER" id="PTHR42861">
    <property type="entry name" value="CALCIUM-TRANSPORTING ATPASE"/>
    <property type="match status" value="1"/>
</dbReference>
<evidence type="ECO:0000256" key="5">
    <source>
        <dbReference type="ARBA" id="ARBA00022967"/>
    </source>
</evidence>
<evidence type="ECO:0000256" key="8">
    <source>
        <dbReference type="SAM" id="Phobius"/>
    </source>
</evidence>
<comment type="subcellular location">
    <subcellularLocation>
        <location evidence="1">Membrane</location>
        <topology evidence="1">Multi-pass membrane protein</topology>
    </subcellularLocation>
</comment>
<dbReference type="SUPFAM" id="SSF81660">
    <property type="entry name" value="Metal cation-transporting ATPase, ATP-binding domain N"/>
    <property type="match status" value="1"/>
</dbReference>
<dbReference type="InterPro" id="IPR008250">
    <property type="entry name" value="ATPase_P-typ_transduc_dom_A_sf"/>
</dbReference>
<feature type="domain" description="Cation-transporting P-type ATPase N-terminal" evidence="9">
    <location>
        <begin position="1"/>
        <end position="62"/>
    </location>
</feature>
<dbReference type="STRING" id="871652.SAMN04515673_105236"/>
<evidence type="ECO:0000256" key="1">
    <source>
        <dbReference type="ARBA" id="ARBA00004141"/>
    </source>
</evidence>
<feature type="transmembrane region" description="Helical" evidence="8">
    <location>
        <begin position="779"/>
        <end position="799"/>
    </location>
</feature>
<dbReference type="SFLD" id="SFLDS00003">
    <property type="entry name" value="Haloacid_Dehalogenase"/>
    <property type="match status" value="1"/>
</dbReference>
<dbReference type="Gene3D" id="1.20.1110.10">
    <property type="entry name" value="Calcium-transporting ATPase, transmembrane domain"/>
    <property type="match status" value="1"/>
</dbReference>
<feature type="transmembrane region" description="Helical" evidence="8">
    <location>
        <begin position="811"/>
        <end position="831"/>
    </location>
</feature>